<keyword evidence="2" id="KW-1185">Reference proteome</keyword>
<name>A0A8J5CNY6_CHIOP</name>
<dbReference type="Proteomes" id="UP000770661">
    <property type="component" value="Unassembled WGS sequence"/>
</dbReference>
<evidence type="ECO:0000313" key="2">
    <source>
        <dbReference type="Proteomes" id="UP000770661"/>
    </source>
</evidence>
<evidence type="ECO:0000313" key="1">
    <source>
        <dbReference type="EMBL" id="KAG0714812.1"/>
    </source>
</evidence>
<protein>
    <submittedName>
        <fullName evidence="1">Uncharacterized protein</fullName>
    </submittedName>
</protein>
<reference evidence="1" key="1">
    <citation type="submission" date="2020-07" db="EMBL/GenBank/DDBJ databases">
        <title>The High-quality genome of the commercially important snow crab, Chionoecetes opilio.</title>
        <authorList>
            <person name="Jeong J.-H."/>
            <person name="Ryu S."/>
        </authorList>
    </citation>
    <scope>NUCLEOTIDE SEQUENCE</scope>
    <source>
        <strain evidence="1">MADBK_172401_WGS</strain>
        <tissue evidence="1">Digestive gland</tissue>
    </source>
</reference>
<proteinExistence type="predicted"/>
<gene>
    <name evidence="1" type="ORF">GWK47_013391</name>
</gene>
<accession>A0A8J5CNY6</accession>
<dbReference type="EMBL" id="JACEEZ010020216">
    <property type="protein sequence ID" value="KAG0714812.1"/>
    <property type="molecule type" value="Genomic_DNA"/>
</dbReference>
<organism evidence="1 2">
    <name type="scientific">Chionoecetes opilio</name>
    <name type="common">Atlantic snow crab</name>
    <name type="synonym">Cancer opilio</name>
    <dbReference type="NCBI Taxonomy" id="41210"/>
    <lineage>
        <taxon>Eukaryota</taxon>
        <taxon>Metazoa</taxon>
        <taxon>Ecdysozoa</taxon>
        <taxon>Arthropoda</taxon>
        <taxon>Crustacea</taxon>
        <taxon>Multicrustacea</taxon>
        <taxon>Malacostraca</taxon>
        <taxon>Eumalacostraca</taxon>
        <taxon>Eucarida</taxon>
        <taxon>Decapoda</taxon>
        <taxon>Pleocyemata</taxon>
        <taxon>Brachyura</taxon>
        <taxon>Eubrachyura</taxon>
        <taxon>Majoidea</taxon>
        <taxon>Majidae</taxon>
        <taxon>Chionoecetes</taxon>
    </lineage>
</organism>
<dbReference type="AlphaFoldDB" id="A0A8J5CNY6"/>
<comment type="caution">
    <text evidence="1">The sequence shown here is derived from an EMBL/GenBank/DDBJ whole genome shotgun (WGS) entry which is preliminary data.</text>
</comment>
<sequence length="142" mass="15445">MEEYSASSLLHSHLSKEHPPLLPETLGSGAHPADQCPPPSLDIPHLLVDGIPPTTDGSAARPLYTHWTGATGREAWFGRRLPNLSKLTYCDVTLSYRDLAGWQSPPVKASESVVLCDLRSALQVLLISATHTPCLFIRSCFS</sequence>